<gene>
    <name evidence="1" type="ORF">EDB81DRAFT_860088</name>
</gene>
<keyword evidence="2" id="KW-1185">Reference proteome</keyword>
<proteinExistence type="predicted"/>
<dbReference type="EMBL" id="JAGMUV010000018">
    <property type="protein sequence ID" value="KAH7129115.1"/>
    <property type="molecule type" value="Genomic_DNA"/>
</dbReference>
<protein>
    <submittedName>
        <fullName evidence="1">Uncharacterized protein</fullName>
    </submittedName>
</protein>
<name>A0A9P9E0G2_9HYPO</name>
<reference evidence="1" key="1">
    <citation type="journal article" date="2021" name="Nat. Commun.">
        <title>Genetic determinants of endophytism in the Arabidopsis root mycobiome.</title>
        <authorList>
            <person name="Mesny F."/>
            <person name="Miyauchi S."/>
            <person name="Thiergart T."/>
            <person name="Pickel B."/>
            <person name="Atanasova L."/>
            <person name="Karlsson M."/>
            <person name="Huettel B."/>
            <person name="Barry K.W."/>
            <person name="Haridas S."/>
            <person name="Chen C."/>
            <person name="Bauer D."/>
            <person name="Andreopoulos W."/>
            <person name="Pangilinan J."/>
            <person name="LaButti K."/>
            <person name="Riley R."/>
            <person name="Lipzen A."/>
            <person name="Clum A."/>
            <person name="Drula E."/>
            <person name="Henrissat B."/>
            <person name="Kohler A."/>
            <person name="Grigoriev I.V."/>
            <person name="Martin F.M."/>
            <person name="Hacquard S."/>
        </authorList>
    </citation>
    <scope>NUCLEOTIDE SEQUENCE</scope>
    <source>
        <strain evidence="1">MPI-CAGE-AT-0147</strain>
    </source>
</reference>
<evidence type="ECO:0000313" key="1">
    <source>
        <dbReference type="EMBL" id="KAH7129115.1"/>
    </source>
</evidence>
<organism evidence="1 2">
    <name type="scientific">Dactylonectria macrodidyma</name>
    <dbReference type="NCBI Taxonomy" id="307937"/>
    <lineage>
        <taxon>Eukaryota</taxon>
        <taxon>Fungi</taxon>
        <taxon>Dikarya</taxon>
        <taxon>Ascomycota</taxon>
        <taxon>Pezizomycotina</taxon>
        <taxon>Sordariomycetes</taxon>
        <taxon>Hypocreomycetidae</taxon>
        <taxon>Hypocreales</taxon>
        <taxon>Nectriaceae</taxon>
        <taxon>Dactylonectria</taxon>
    </lineage>
</organism>
<dbReference type="AlphaFoldDB" id="A0A9P9E0G2"/>
<comment type="caution">
    <text evidence="1">The sequence shown here is derived from an EMBL/GenBank/DDBJ whole genome shotgun (WGS) entry which is preliminary data.</text>
</comment>
<dbReference type="Proteomes" id="UP000738349">
    <property type="component" value="Unassembled WGS sequence"/>
</dbReference>
<accession>A0A9P9E0G2</accession>
<sequence length="199" mass="22010">MPGAPFAAWPWPRVRQTRHVGRHCQGDVVESRAKRAKRMNKENGNTKSEIGARVDRADIRGALVVPVGSCLVDGSWWVVWIYGPWHLVPWRVLILAIQASPLDICSTRHQRIGPPMLAARIYPGKRPAIRLSALSKFSARLQQEQQKSILTMPPMHMCGGCGPSPRLGIGIARKPGQTQFTGGNTRKEKCHAAAHGYIT</sequence>
<evidence type="ECO:0000313" key="2">
    <source>
        <dbReference type="Proteomes" id="UP000738349"/>
    </source>
</evidence>